<comment type="caution">
    <text evidence="2">The sequence shown here is derived from an EMBL/GenBank/DDBJ whole genome shotgun (WGS) entry which is preliminary data.</text>
</comment>
<evidence type="ECO:0000313" key="2">
    <source>
        <dbReference type="EMBL" id="OGE46932.1"/>
    </source>
</evidence>
<evidence type="ECO:0000313" key="3">
    <source>
        <dbReference type="Proteomes" id="UP000177622"/>
    </source>
</evidence>
<sequence length="48" mass="5186">MIAGSMKLFPITDPISFFFPPSGYCHGEEGQPDSDADTEIMTTGESET</sequence>
<dbReference type="AlphaFoldDB" id="A0A1F5L156"/>
<gene>
    <name evidence="2" type="ORF">PENARI_c086G12198</name>
</gene>
<dbReference type="EMBL" id="LXJU01000086">
    <property type="protein sequence ID" value="OGE46932.1"/>
    <property type="molecule type" value="Genomic_DNA"/>
</dbReference>
<name>A0A1F5L156_PENAI</name>
<dbReference type="RefSeq" id="XP_022482399.1">
    <property type="nucleotide sequence ID" value="XM_022637746.1"/>
</dbReference>
<protein>
    <submittedName>
        <fullName evidence="2">Uncharacterized protein</fullName>
    </submittedName>
</protein>
<feature type="region of interest" description="Disordered" evidence="1">
    <location>
        <begin position="23"/>
        <end position="48"/>
    </location>
</feature>
<reference evidence="2 3" key="1">
    <citation type="journal article" date="2016" name="Sci. Rep.">
        <title>Penicillium arizonense, a new, genome sequenced fungal species, reveals a high chemical diversity in secreted metabolites.</title>
        <authorList>
            <person name="Grijseels S."/>
            <person name="Nielsen J.C."/>
            <person name="Randelovic M."/>
            <person name="Nielsen J."/>
            <person name="Nielsen K.F."/>
            <person name="Workman M."/>
            <person name="Frisvad J.C."/>
        </authorList>
    </citation>
    <scope>NUCLEOTIDE SEQUENCE [LARGE SCALE GENOMIC DNA]</scope>
    <source>
        <strain evidence="2 3">CBS 141311</strain>
    </source>
</reference>
<organism evidence="2 3">
    <name type="scientific">Penicillium arizonense</name>
    <dbReference type="NCBI Taxonomy" id="1835702"/>
    <lineage>
        <taxon>Eukaryota</taxon>
        <taxon>Fungi</taxon>
        <taxon>Dikarya</taxon>
        <taxon>Ascomycota</taxon>
        <taxon>Pezizomycotina</taxon>
        <taxon>Eurotiomycetes</taxon>
        <taxon>Eurotiomycetidae</taxon>
        <taxon>Eurotiales</taxon>
        <taxon>Aspergillaceae</taxon>
        <taxon>Penicillium</taxon>
    </lineage>
</organism>
<keyword evidence="3" id="KW-1185">Reference proteome</keyword>
<evidence type="ECO:0000256" key="1">
    <source>
        <dbReference type="SAM" id="MobiDB-lite"/>
    </source>
</evidence>
<accession>A0A1F5L156</accession>
<dbReference type="Proteomes" id="UP000177622">
    <property type="component" value="Unassembled WGS sequence"/>
</dbReference>
<proteinExistence type="predicted"/>
<dbReference type="GeneID" id="34582480"/>